<sequence>MKQTALLGLSALLLLSCREQEAERPSIDAANPIERAAREANLVEDPDSSPPTGLYERRHISGRDALCIVPQGLGGYRFGMIASFGTELMCQGQGTATQNGTRLKLVFSDIQCEIEAVYDGRSVRMPGTVPAGCAEICGPRASLSGVAVSRVGWSEDEAMTLQSRREADRGQPLCQR</sequence>
<reference evidence="1 2" key="1">
    <citation type="submission" date="2020-01" db="EMBL/GenBank/DDBJ databases">
        <title>Sphingomonas sp. strain CSW-10.</title>
        <authorList>
            <person name="Chen W.-M."/>
        </authorList>
    </citation>
    <scope>NUCLEOTIDE SEQUENCE [LARGE SCALE GENOMIC DNA]</scope>
    <source>
        <strain evidence="1 2">CSW-10</strain>
    </source>
</reference>
<evidence type="ECO:0000313" key="2">
    <source>
        <dbReference type="Proteomes" id="UP000503018"/>
    </source>
</evidence>
<accession>A0A6M4AXE7</accession>
<gene>
    <name evidence="1" type="ORF">GV829_11920</name>
</gene>
<organism evidence="1 2">
    <name type="scientific">Sphingomonas lacunae</name>
    <dbReference type="NCBI Taxonomy" id="2698828"/>
    <lineage>
        <taxon>Bacteria</taxon>
        <taxon>Pseudomonadati</taxon>
        <taxon>Pseudomonadota</taxon>
        <taxon>Alphaproteobacteria</taxon>
        <taxon>Sphingomonadales</taxon>
        <taxon>Sphingomonadaceae</taxon>
        <taxon>Sphingomonas</taxon>
    </lineage>
</organism>
<evidence type="ECO:0008006" key="3">
    <source>
        <dbReference type="Google" id="ProtNLM"/>
    </source>
</evidence>
<keyword evidence="2" id="KW-1185">Reference proteome</keyword>
<protein>
    <recommendedName>
        <fullName evidence="3">Lipoprotein</fullName>
    </recommendedName>
</protein>
<dbReference type="RefSeq" id="WP_169946944.1">
    <property type="nucleotide sequence ID" value="NZ_CP053015.1"/>
</dbReference>
<dbReference type="Proteomes" id="UP000503018">
    <property type="component" value="Chromosome"/>
</dbReference>
<evidence type="ECO:0000313" key="1">
    <source>
        <dbReference type="EMBL" id="QJQ33060.1"/>
    </source>
</evidence>
<proteinExistence type="predicted"/>
<dbReference type="PROSITE" id="PS51257">
    <property type="entry name" value="PROKAR_LIPOPROTEIN"/>
    <property type="match status" value="1"/>
</dbReference>
<dbReference type="AlphaFoldDB" id="A0A6M4AXE7"/>
<dbReference type="EMBL" id="CP053015">
    <property type="protein sequence ID" value="QJQ33060.1"/>
    <property type="molecule type" value="Genomic_DNA"/>
</dbReference>
<name>A0A6M4AXE7_9SPHN</name>
<dbReference type="KEGG" id="slan:GV829_11920"/>